<keyword evidence="4 6" id="KW-0464">Manganese</keyword>
<comment type="caution">
    <text evidence="9">The sequence shown here is derived from an EMBL/GenBank/DDBJ whole genome shotgun (WGS) entry which is preliminary data.</text>
</comment>
<dbReference type="GO" id="GO:0006146">
    <property type="term" value="P:adenine catabolic process"/>
    <property type="evidence" value="ECO:0007669"/>
    <property type="project" value="InterPro"/>
</dbReference>
<evidence type="ECO:0000259" key="7">
    <source>
        <dbReference type="Pfam" id="PF01979"/>
    </source>
</evidence>
<comment type="cofactor">
    <cofactor evidence="6">
        <name>Mn(2+)</name>
        <dbReference type="ChEBI" id="CHEBI:29035"/>
    </cofactor>
</comment>
<organism evidence="9 10">
    <name type="scientific">Microvirga alba</name>
    <dbReference type="NCBI Taxonomy" id="2791025"/>
    <lineage>
        <taxon>Bacteria</taxon>
        <taxon>Pseudomonadati</taxon>
        <taxon>Pseudomonadota</taxon>
        <taxon>Alphaproteobacteria</taxon>
        <taxon>Hyphomicrobiales</taxon>
        <taxon>Methylobacteriaceae</taxon>
        <taxon>Microvirga</taxon>
    </lineage>
</organism>
<dbReference type="Proteomes" id="UP000599312">
    <property type="component" value="Unassembled WGS sequence"/>
</dbReference>
<dbReference type="GO" id="GO:0000034">
    <property type="term" value="F:adenine deaminase activity"/>
    <property type="evidence" value="ECO:0007669"/>
    <property type="project" value="UniProtKB-UniRule"/>
</dbReference>
<dbReference type="PANTHER" id="PTHR11113:SF2">
    <property type="entry name" value="ADENINE DEAMINASE"/>
    <property type="match status" value="1"/>
</dbReference>
<dbReference type="EMBL" id="JADQDO010000006">
    <property type="protein sequence ID" value="MBF9234392.1"/>
    <property type="molecule type" value="Genomic_DNA"/>
</dbReference>
<dbReference type="InterPro" id="IPR006679">
    <property type="entry name" value="Adenine_deam"/>
</dbReference>
<sequence>MTRQTDATAIAARIAQGRGSSPADLVITDVRLFDLVTGALTRTDIAICGDTIVGTYGRYRSARTIDGRGRIAVPGFIDTHLHVESSLVTPFEFDRCVLPRGVTTAICDPHEMANVIGTAAFDYFLACAERTIMDLRVQLSSCVPATHLETAGARIEASDLMRYRDHRKVIGLAEFMNFPGVLAADPACLAKIEAFAGRHIDGHAPLLRGLDLNGYLAAGIRTDHETTTADEALEKIRKGMTVLIREGSVSKDMHALASVLSVPTSPFLALCTDDRNPLDIAEEGHLDYMIRTLISLGCEPLAVYRAASLSAAQAFGLTDRGMIAPGKRADIVLLDDLESCAVSDVISGGRLVNDALFETRELVTAVGLNSVKSNAVSADQFRIQGTSGEARVIGVVPGKIITEDLRLTLPVQNGARQIDLEQDVGKVAVVARHGINHNIGLGFVNGFGMKRGAIASSVGHDSHNICVVGASDADMAVAVNRLREIQGGFVVVSDGVVRAELALPIAGLMSDLPYEGVRDALYPLREAAKALGVILPEPFLQVAFLPLPVIPHLKITDYGLVDVNRMELVN</sequence>
<dbReference type="EC" id="3.5.4.2" evidence="2 6"/>
<dbReference type="Gene3D" id="3.20.20.140">
    <property type="entry name" value="Metal-dependent hydrolases"/>
    <property type="match status" value="1"/>
</dbReference>
<evidence type="ECO:0000313" key="10">
    <source>
        <dbReference type="Proteomes" id="UP000599312"/>
    </source>
</evidence>
<evidence type="ECO:0000259" key="8">
    <source>
        <dbReference type="Pfam" id="PF13382"/>
    </source>
</evidence>
<accession>A0A931BX18</accession>
<dbReference type="InterPro" id="IPR011059">
    <property type="entry name" value="Metal-dep_hydrolase_composite"/>
</dbReference>
<dbReference type="HAMAP" id="MF_01518">
    <property type="entry name" value="Adenine_deamin"/>
    <property type="match status" value="1"/>
</dbReference>
<feature type="domain" description="Adenine deaminase C-terminal" evidence="8">
    <location>
        <begin position="400"/>
        <end position="566"/>
    </location>
</feature>
<comment type="similarity">
    <text evidence="1 6">Belongs to the metallo-dependent hydrolases superfamily. Adenine deaminase family.</text>
</comment>
<dbReference type="CDD" id="cd01295">
    <property type="entry name" value="AdeC"/>
    <property type="match status" value="1"/>
</dbReference>
<reference evidence="9" key="1">
    <citation type="submission" date="2020-11" db="EMBL/GenBank/DDBJ databases">
        <authorList>
            <person name="Kim M.K."/>
        </authorList>
    </citation>
    <scope>NUCLEOTIDE SEQUENCE</scope>
    <source>
        <strain evidence="9">BT350</strain>
    </source>
</reference>
<evidence type="ECO:0000256" key="2">
    <source>
        <dbReference type="ARBA" id="ARBA00012782"/>
    </source>
</evidence>
<evidence type="ECO:0000256" key="6">
    <source>
        <dbReference type="HAMAP-Rule" id="MF_01518"/>
    </source>
</evidence>
<evidence type="ECO:0000256" key="3">
    <source>
        <dbReference type="ARBA" id="ARBA00022801"/>
    </source>
</evidence>
<gene>
    <name evidence="6 9" type="primary">ade</name>
    <name evidence="9" type="ORF">I2H38_13510</name>
</gene>
<proteinExistence type="inferred from homology"/>
<evidence type="ECO:0000256" key="4">
    <source>
        <dbReference type="ARBA" id="ARBA00023211"/>
    </source>
</evidence>
<dbReference type="NCBIfam" id="TIGR01178">
    <property type="entry name" value="ade"/>
    <property type="match status" value="1"/>
</dbReference>
<dbReference type="InterPro" id="IPR006680">
    <property type="entry name" value="Amidohydro-rel"/>
</dbReference>
<evidence type="ECO:0000256" key="1">
    <source>
        <dbReference type="ARBA" id="ARBA00006773"/>
    </source>
</evidence>
<dbReference type="PANTHER" id="PTHR11113">
    <property type="entry name" value="N-ACETYLGLUCOSAMINE-6-PHOSPHATE DEACETYLASE"/>
    <property type="match status" value="1"/>
</dbReference>
<dbReference type="Pfam" id="PF13382">
    <property type="entry name" value="Adenine_deam_C"/>
    <property type="match status" value="1"/>
</dbReference>
<evidence type="ECO:0000313" key="9">
    <source>
        <dbReference type="EMBL" id="MBF9234392.1"/>
    </source>
</evidence>
<dbReference type="AlphaFoldDB" id="A0A931BX18"/>
<dbReference type="Pfam" id="PF01979">
    <property type="entry name" value="Amidohydro_1"/>
    <property type="match status" value="1"/>
</dbReference>
<dbReference type="InterPro" id="IPR032466">
    <property type="entry name" value="Metal_Hydrolase"/>
</dbReference>
<protein>
    <recommendedName>
        <fullName evidence="2 6">Adenine deaminase</fullName>
        <shortName evidence="6">Adenase</shortName>
        <shortName evidence="6">Adenine aminase</shortName>
        <ecNumber evidence="2 6">3.5.4.2</ecNumber>
    </recommendedName>
</protein>
<feature type="domain" description="Amidohydrolase-related" evidence="7">
    <location>
        <begin position="71"/>
        <end position="352"/>
    </location>
</feature>
<name>A0A931BX18_9HYPH</name>
<keyword evidence="3 6" id="KW-0378">Hydrolase</keyword>
<dbReference type="SUPFAM" id="SSF51338">
    <property type="entry name" value="Composite domain of metallo-dependent hydrolases"/>
    <property type="match status" value="1"/>
</dbReference>
<dbReference type="Gene3D" id="2.30.40.10">
    <property type="entry name" value="Urease, subunit C, domain 1"/>
    <property type="match status" value="1"/>
</dbReference>
<dbReference type="SUPFAM" id="SSF51556">
    <property type="entry name" value="Metallo-dependent hydrolases"/>
    <property type="match status" value="1"/>
</dbReference>
<keyword evidence="10" id="KW-1185">Reference proteome</keyword>
<comment type="catalytic activity">
    <reaction evidence="5 6">
        <text>adenine + H2O + H(+) = hypoxanthine + NH4(+)</text>
        <dbReference type="Rhea" id="RHEA:23688"/>
        <dbReference type="ChEBI" id="CHEBI:15377"/>
        <dbReference type="ChEBI" id="CHEBI:15378"/>
        <dbReference type="ChEBI" id="CHEBI:16708"/>
        <dbReference type="ChEBI" id="CHEBI:17368"/>
        <dbReference type="ChEBI" id="CHEBI:28938"/>
        <dbReference type="EC" id="3.5.4.2"/>
    </reaction>
</comment>
<dbReference type="InterPro" id="IPR026912">
    <property type="entry name" value="Adenine_deam_C"/>
</dbReference>
<evidence type="ECO:0000256" key="5">
    <source>
        <dbReference type="ARBA" id="ARBA00047720"/>
    </source>
</evidence>
<dbReference type="RefSeq" id="WP_196272383.1">
    <property type="nucleotide sequence ID" value="NZ_JADQDO010000006.1"/>
</dbReference>